<reference evidence="12 15" key="1">
    <citation type="submission" date="2016-01" db="EMBL/GenBank/DDBJ databases">
        <authorList>
            <person name="Oliw E.H."/>
        </authorList>
    </citation>
    <scope>NUCLEOTIDE SEQUENCE [LARGE SCALE GENOMIC DNA]</scope>
    <source>
        <strain evidence="12 15">MJR8628B</strain>
    </source>
</reference>
<dbReference type="PANTHER" id="PTHR33695">
    <property type="entry name" value="LIPOPROTEIN SIGNAL PEPTIDASE"/>
    <property type="match status" value="1"/>
</dbReference>
<dbReference type="EC" id="3.4.23.36" evidence="9"/>
<feature type="active site" evidence="9">
    <location>
        <position position="127"/>
    </location>
</feature>
<dbReference type="EMBL" id="LRPO01000019">
    <property type="protein sequence ID" value="KWZ82168.1"/>
    <property type="molecule type" value="Genomic_DNA"/>
</dbReference>
<comment type="caution">
    <text evidence="14">The sequence shown here is derived from an EMBL/GenBank/DDBJ whole genome shotgun (WGS) entry which is preliminary data.</text>
</comment>
<keyword evidence="6 9" id="KW-0378">Hydrolase</keyword>
<dbReference type="Proteomes" id="UP000488776">
    <property type="component" value="Unassembled WGS sequence"/>
</dbReference>
<feature type="region of interest" description="Disordered" evidence="11">
    <location>
        <begin position="174"/>
        <end position="225"/>
    </location>
</feature>
<evidence type="ECO:0000256" key="7">
    <source>
        <dbReference type="ARBA" id="ARBA00022989"/>
    </source>
</evidence>
<dbReference type="Proteomes" id="UP000070092">
    <property type="component" value="Unassembled WGS sequence"/>
</dbReference>
<dbReference type="Proteomes" id="UP000283727">
    <property type="component" value="Unassembled WGS sequence"/>
</dbReference>
<dbReference type="NCBIfam" id="NF011353">
    <property type="entry name" value="PRK14771.1"/>
    <property type="match status" value="1"/>
</dbReference>
<feature type="transmembrane region" description="Helical" evidence="9">
    <location>
        <begin position="12"/>
        <end position="33"/>
    </location>
</feature>
<feature type="compositionally biased region" description="Basic and acidic residues" evidence="11">
    <location>
        <begin position="174"/>
        <end position="183"/>
    </location>
</feature>
<feature type="compositionally biased region" description="Polar residues" evidence="11">
    <location>
        <begin position="193"/>
        <end position="215"/>
    </location>
</feature>
<reference evidence="14 16" key="2">
    <citation type="submission" date="2018-08" db="EMBL/GenBank/DDBJ databases">
        <title>A genome reference for cultivated species of the human gut microbiota.</title>
        <authorList>
            <person name="Zou Y."/>
            <person name="Xue W."/>
            <person name="Luo G."/>
        </authorList>
    </citation>
    <scope>NUCLEOTIDE SEQUENCE [LARGE SCALE GENOMIC DNA]</scope>
    <source>
        <strain evidence="14 16">AM12-10</strain>
    </source>
</reference>
<dbReference type="AlphaFoldDB" id="A0A0E2ZCA7"/>
<dbReference type="UniPathway" id="UPA00665"/>
<dbReference type="GeneID" id="93092083"/>
<comment type="subcellular location">
    <subcellularLocation>
        <location evidence="9">Cell membrane</location>
        <topology evidence="9">Multi-pass membrane protein</topology>
    </subcellularLocation>
</comment>
<organism evidence="14 16">
    <name type="scientific">Bifidobacterium bifidum</name>
    <dbReference type="NCBI Taxonomy" id="1681"/>
    <lineage>
        <taxon>Bacteria</taxon>
        <taxon>Bacillati</taxon>
        <taxon>Actinomycetota</taxon>
        <taxon>Actinomycetes</taxon>
        <taxon>Bifidobacteriales</taxon>
        <taxon>Bifidobacteriaceae</taxon>
        <taxon>Bifidobacterium</taxon>
    </lineage>
</organism>
<evidence type="ECO:0000256" key="5">
    <source>
        <dbReference type="ARBA" id="ARBA00022750"/>
    </source>
</evidence>
<evidence type="ECO:0000256" key="1">
    <source>
        <dbReference type="ARBA" id="ARBA00006139"/>
    </source>
</evidence>
<comment type="pathway">
    <text evidence="9">Protein modification; lipoprotein biosynthesis (signal peptide cleavage).</text>
</comment>
<feature type="transmembrane region" description="Helical" evidence="9">
    <location>
        <begin position="131"/>
        <end position="156"/>
    </location>
</feature>
<dbReference type="EMBL" id="QRLR01000004">
    <property type="protein sequence ID" value="RHJ22616.1"/>
    <property type="molecule type" value="Genomic_DNA"/>
</dbReference>
<evidence type="ECO:0000313" key="15">
    <source>
        <dbReference type="Proteomes" id="UP000070092"/>
    </source>
</evidence>
<dbReference type="PANTHER" id="PTHR33695:SF1">
    <property type="entry name" value="LIPOPROTEIN SIGNAL PEPTIDASE"/>
    <property type="match status" value="1"/>
</dbReference>
<feature type="transmembrane region" description="Helical" evidence="9">
    <location>
        <begin position="70"/>
        <end position="88"/>
    </location>
</feature>
<protein>
    <recommendedName>
        <fullName evidence="9">Lipoprotein signal peptidase</fullName>
        <ecNumber evidence="9">3.4.23.36</ecNumber>
    </recommendedName>
    <alternativeName>
        <fullName evidence="9">Prolipoprotein signal peptidase</fullName>
    </alternativeName>
    <alternativeName>
        <fullName evidence="9">Signal peptidase II</fullName>
        <shortName evidence="9">SPase II</shortName>
    </alternativeName>
</protein>
<evidence type="ECO:0000256" key="3">
    <source>
        <dbReference type="ARBA" id="ARBA00022670"/>
    </source>
</evidence>
<dbReference type="RefSeq" id="WP_003812197.1">
    <property type="nucleotide sequence ID" value="NZ_AP018132.1"/>
</dbReference>
<dbReference type="OMA" id="NRWYFPA"/>
<evidence type="ECO:0000313" key="13">
    <source>
        <dbReference type="EMBL" id="NGG35845.1"/>
    </source>
</evidence>
<dbReference type="HAMAP" id="MF_00161">
    <property type="entry name" value="LspA"/>
    <property type="match status" value="1"/>
</dbReference>
<evidence type="ECO:0000313" key="17">
    <source>
        <dbReference type="Proteomes" id="UP000488776"/>
    </source>
</evidence>
<gene>
    <name evidence="9" type="primary">lspA</name>
    <name evidence="14" type="ORF">DW137_07985</name>
    <name evidence="13" type="ORF">G5T23_02095</name>
    <name evidence="12" type="ORF">HMPREF3196_00470</name>
</gene>
<keyword evidence="7 9" id="KW-1133">Transmembrane helix</keyword>
<keyword evidence="2 9" id="KW-1003">Cell membrane</keyword>
<keyword evidence="4 9" id="KW-0812">Transmembrane</keyword>
<dbReference type="PRINTS" id="PR00781">
    <property type="entry name" value="LIPOSIGPTASE"/>
</dbReference>
<evidence type="ECO:0000256" key="8">
    <source>
        <dbReference type="ARBA" id="ARBA00023136"/>
    </source>
</evidence>
<name>A0A0E2ZCA7_BIFBI</name>
<feature type="active site" evidence="9">
    <location>
        <position position="140"/>
    </location>
</feature>
<sequence length="225" mass="23709">MKDIQGRLRVRVAVFACVAAVALGIDQLTKMWAQQALGDGRTVPLIPGLLSLTLVHNPGASLGLGSGSTWLISLLAVVACVVMAVLAARTISMRWTVMFAFAFAGAFGNLIDRVAYADGFLNGKVVDFLNYGWSVGNVADIYLVMAGIGVVVLIVLDVPFSRKDLDRIEHLGEDAGDVARDGESDGTADESQDSSAMVQDASSGSSRTEVTVSSRQPDDSERSAS</sequence>
<evidence type="ECO:0000256" key="2">
    <source>
        <dbReference type="ARBA" id="ARBA00022475"/>
    </source>
</evidence>
<evidence type="ECO:0000313" key="14">
    <source>
        <dbReference type="EMBL" id="RHJ22616.1"/>
    </source>
</evidence>
<comment type="catalytic activity">
    <reaction evidence="9">
        <text>Release of signal peptides from bacterial membrane prolipoproteins. Hydrolyzes -Xaa-Yaa-Zaa-|-(S,diacylglyceryl)Cys-, in which Xaa is hydrophobic (preferably Leu), and Yaa (Ala or Ser) and Zaa (Gly or Ala) have small, neutral side chains.</text>
        <dbReference type="EC" id="3.4.23.36"/>
    </reaction>
</comment>
<evidence type="ECO:0000256" key="6">
    <source>
        <dbReference type="ARBA" id="ARBA00022801"/>
    </source>
</evidence>
<feature type="transmembrane region" description="Helical" evidence="9">
    <location>
        <begin position="95"/>
        <end position="111"/>
    </location>
</feature>
<evidence type="ECO:0000256" key="10">
    <source>
        <dbReference type="RuleBase" id="RU004181"/>
    </source>
</evidence>
<dbReference type="GO" id="GO:0005886">
    <property type="term" value="C:plasma membrane"/>
    <property type="evidence" value="ECO:0007669"/>
    <property type="project" value="UniProtKB-SubCell"/>
</dbReference>
<keyword evidence="3 9" id="KW-0645">Protease</keyword>
<dbReference type="GO" id="GO:0006508">
    <property type="term" value="P:proteolysis"/>
    <property type="evidence" value="ECO:0007669"/>
    <property type="project" value="UniProtKB-KW"/>
</dbReference>
<accession>A0A0E2ZCA7</accession>
<evidence type="ECO:0000313" key="16">
    <source>
        <dbReference type="Proteomes" id="UP000283727"/>
    </source>
</evidence>
<evidence type="ECO:0000256" key="11">
    <source>
        <dbReference type="SAM" id="MobiDB-lite"/>
    </source>
</evidence>
<dbReference type="PATRIC" id="fig|1681.23.peg.1035"/>
<dbReference type="Pfam" id="PF01252">
    <property type="entry name" value="Peptidase_A8"/>
    <property type="match status" value="1"/>
</dbReference>
<dbReference type="GO" id="GO:0004190">
    <property type="term" value="F:aspartic-type endopeptidase activity"/>
    <property type="evidence" value="ECO:0007669"/>
    <property type="project" value="UniProtKB-UniRule"/>
</dbReference>
<comment type="function">
    <text evidence="9">This protein specifically catalyzes the removal of signal peptides from prolipoproteins.</text>
</comment>
<keyword evidence="8 9" id="KW-0472">Membrane</keyword>
<proteinExistence type="inferred from homology"/>
<evidence type="ECO:0000256" key="4">
    <source>
        <dbReference type="ARBA" id="ARBA00022692"/>
    </source>
</evidence>
<evidence type="ECO:0000256" key="9">
    <source>
        <dbReference type="HAMAP-Rule" id="MF_00161"/>
    </source>
</evidence>
<evidence type="ECO:0000313" key="12">
    <source>
        <dbReference type="EMBL" id="KWZ82168.1"/>
    </source>
</evidence>
<keyword evidence="5 9" id="KW-0064">Aspartyl protease</keyword>
<dbReference type="EMBL" id="JAAJBJ010000002">
    <property type="protein sequence ID" value="NGG35845.1"/>
    <property type="molecule type" value="Genomic_DNA"/>
</dbReference>
<dbReference type="InterPro" id="IPR001872">
    <property type="entry name" value="Peptidase_A8"/>
</dbReference>
<comment type="similarity">
    <text evidence="1 9 10">Belongs to the peptidase A8 family.</text>
</comment>
<reference evidence="13 17" key="3">
    <citation type="submission" date="2020-02" db="EMBL/GenBank/DDBJ databases">
        <title>Antibiotic susceptibility profiles of lactic acid bacteria isolated from the human vagina and genetic basis of atypical resistances.</title>
        <authorList>
            <person name="Sirichoat A."/>
            <person name="Florez A.B."/>
            <person name="Vazquez L."/>
            <person name="Buppasiri P."/>
            <person name="Panya M."/>
            <person name="Lulitanond V."/>
            <person name="Mayo B."/>
        </authorList>
    </citation>
    <scope>NUCLEOTIDE SEQUENCE [LARGE SCALE GENOMIC DNA]</scope>
    <source>
        <strain evidence="13 17">VA07-1AN</strain>
    </source>
</reference>
<feature type="compositionally biased region" description="Basic and acidic residues" evidence="11">
    <location>
        <begin position="216"/>
        <end position="225"/>
    </location>
</feature>